<evidence type="ECO:0000313" key="3">
    <source>
        <dbReference type="Proteomes" id="UP000091918"/>
    </source>
</evidence>
<dbReference type="AlphaFoldDB" id="A0A1B7P949"/>
<name>A0A1B7P949_9EURO</name>
<keyword evidence="3" id="KW-1185">Reference proteome</keyword>
<accession>A0A1B7P949</accession>
<organism evidence="2 3">
    <name type="scientific">Emergomyces africanus</name>
    <dbReference type="NCBI Taxonomy" id="1955775"/>
    <lineage>
        <taxon>Eukaryota</taxon>
        <taxon>Fungi</taxon>
        <taxon>Dikarya</taxon>
        <taxon>Ascomycota</taxon>
        <taxon>Pezizomycotina</taxon>
        <taxon>Eurotiomycetes</taxon>
        <taxon>Eurotiomycetidae</taxon>
        <taxon>Onygenales</taxon>
        <taxon>Ajellomycetaceae</taxon>
        <taxon>Emergomyces</taxon>
    </lineage>
</organism>
<dbReference type="GO" id="GO:0051721">
    <property type="term" value="F:protein phosphatase 2A binding"/>
    <property type="evidence" value="ECO:0007669"/>
    <property type="project" value="TreeGrafter"/>
</dbReference>
<feature type="compositionally biased region" description="Acidic residues" evidence="1">
    <location>
        <begin position="318"/>
        <end position="327"/>
    </location>
</feature>
<dbReference type="Pfam" id="PF04177">
    <property type="entry name" value="TAP42"/>
    <property type="match status" value="1"/>
</dbReference>
<dbReference type="GO" id="GO:0005829">
    <property type="term" value="C:cytosol"/>
    <property type="evidence" value="ECO:0007669"/>
    <property type="project" value="TreeGrafter"/>
</dbReference>
<feature type="region of interest" description="Disordered" evidence="1">
    <location>
        <begin position="300"/>
        <end position="354"/>
    </location>
</feature>
<gene>
    <name evidence="2" type="ORF">ACJ72_00056</name>
</gene>
<evidence type="ECO:0000313" key="2">
    <source>
        <dbReference type="EMBL" id="OAX85562.1"/>
    </source>
</evidence>
<dbReference type="STRING" id="1658172.A0A1B7P949"/>
<dbReference type="Gene3D" id="1.25.40.540">
    <property type="entry name" value="TAP42-like family"/>
    <property type="match status" value="1"/>
</dbReference>
<dbReference type="InterPro" id="IPR007304">
    <property type="entry name" value="TAP46-like"/>
</dbReference>
<dbReference type="PANTHER" id="PTHR10933:SF9">
    <property type="entry name" value="IMMUNOGLOBULIN-BINDING PROTEIN 1"/>
    <property type="match status" value="1"/>
</dbReference>
<comment type="caution">
    <text evidence="2">The sequence shown here is derived from an EMBL/GenBank/DDBJ whole genome shotgun (WGS) entry which is preliminary data.</text>
</comment>
<dbReference type="OrthoDB" id="10261753at2759"/>
<reference evidence="2 3" key="1">
    <citation type="submission" date="2015-07" db="EMBL/GenBank/DDBJ databases">
        <title>Emmonsia species relationships and genome sequence.</title>
        <authorList>
            <person name="Cuomo C.A."/>
            <person name="Schwartz I.S."/>
            <person name="Kenyon C."/>
            <person name="de Hoog G.S."/>
            <person name="Govender N.P."/>
            <person name="Botha A."/>
            <person name="Moreno L."/>
            <person name="de Vries M."/>
            <person name="Munoz J.F."/>
            <person name="Stielow J.B."/>
        </authorList>
    </citation>
    <scope>NUCLEOTIDE SEQUENCE [LARGE SCALE GENOMIC DNA]</scope>
    <source>
        <strain evidence="2 3">CBS 136260</strain>
    </source>
</reference>
<dbReference type="GO" id="GO:0035303">
    <property type="term" value="P:regulation of dephosphorylation"/>
    <property type="evidence" value="ECO:0007669"/>
    <property type="project" value="TreeGrafter"/>
</dbReference>
<dbReference type="EMBL" id="LGUA01000003">
    <property type="protein sequence ID" value="OAX85562.1"/>
    <property type="molecule type" value="Genomic_DNA"/>
</dbReference>
<feature type="compositionally biased region" description="Basic and acidic residues" evidence="1">
    <location>
        <begin position="328"/>
        <end position="337"/>
    </location>
</feature>
<feature type="region of interest" description="Disordered" evidence="1">
    <location>
        <begin position="216"/>
        <end position="236"/>
    </location>
</feature>
<dbReference type="PANTHER" id="PTHR10933">
    <property type="entry name" value="IMMUNOGLOBULIN-BINDING PROTEIN 1"/>
    <property type="match status" value="1"/>
</dbReference>
<evidence type="ECO:0000256" key="1">
    <source>
        <dbReference type="SAM" id="MobiDB-lite"/>
    </source>
</evidence>
<sequence>METKTEETLHALFSRAKSHMKALESPSSENAPQLGDVITEFKECQRRIAQLSLFSANESLDDITTGDLQYLTVDYILADLLQRSYDAERIKSLQQSRDEYEKYLESLDQYGLLSPDDQKLYERYSDNPRTFSLAPLNDAAARRNIKVSRFREEKELKQRLEYLSQNQSSLQSDDDLVRQLYLAEIKLYTHQTFQALDMLSQELSMLSNFQATAPSTNPVYDHDTRQRDPSDTTGFSDHLDLGLAQNIRRGGTGPLLSKTGVPLQPFVLTSKRTDLRKGVFRPGHNLPTMSIDEYLEEERKRGGIIEGGGEQSGQPKEIDEDDLEKADEETMKARAWDEFTEENPRGSGNTLNRG</sequence>
<protein>
    <submittedName>
        <fullName evidence="2">Uncharacterized protein</fullName>
    </submittedName>
</protein>
<dbReference type="GO" id="GO:0009966">
    <property type="term" value="P:regulation of signal transduction"/>
    <property type="evidence" value="ECO:0007669"/>
    <property type="project" value="InterPro"/>
</dbReference>
<dbReference type="InterPro" id="IPR038511">
    <property type="entry name" value="TAP42/TAP46-like_sf"/>
</dbReference>
<proteinExistence type="predicted"/>
<dbReference type="Proteomes" id="UP000091918">
    <property type="component" value="Unassembled WGS sequence"/>
</dbReference>
<feature type="compositionally biased region" description="Basic and acidic residues" evidence="1">
    <location>
        <begin position="220"/>
        <end position="230"/>
    </location>
</feature>